<organism evidence="5 6">
    <name type="scientific">Zophobas morio</name>
    <dbReference type="NCBI Taxonomy" id="2755281"/>
    <lineage>
        <taxon>Eukaryota</taxon>
        <taxon>Metazoa</taxon>
        <taxon>Ecdysozoa</taxon>
        <taxon>Arthropoda</taxon>
        <taxon>Hexapoda</taxon>
        <taxon>Insecta</taxon>
        <taxon>Pterygota</taxon>
        <taxon>Neoptera</taxon>
        <taxon>Endopterygota</taxon>
        <taxon>Coleoptera</taxon>
        <taxon>Polyphaga</taxon>
        <taxon>Cucujiformia</taxon>
        <taxon>Tenebrionidae</taxon>
        <taxon>Zophobas</taxon>
    </lineage>
</organism>
<sequence length="284" mass="32307">MMFAPSLSFFLFATIVVEINSSNIITNSSVPIILADAFSDFPSLTELRLLRRGIEEIRPGALNNLPLLKTVKLGQNKLTNIEDGVFSNSTIEVLFVDHNLIENISPHAFDNMRKLVLLDLVDNKIKNFHPEWLQGKPKLEGVNLQYNQIEHLASGIFANFHNDVHLHHNKIKSVSRDIFGTDDKIVFGQLSLGYNEIEEWKEDFVKGGEIRALAMMSNKIQCLEGNYENFFVARQTYIDNNPWDCECLLKIAKWTVDNQKDFGINVENSAKKCNSTGKFPTMIM</sequence>
<evidence type="ECO:0000256" key="1">
    <source>
        <dbReference type="ARBA" id="ARBA00022614"/>
    </source>
</evidence>
<reference evidence="5" key="1">
    <citation type="journal article" date="2023" name="G3 (Bethesda)">
        <title>Whole genome assemblies of Zophobas morio and Tenebrio molitor.</title>
        <authorList>
            <person name="Kaur S."/>
            <person name="Stinson S.A."/>
            <person name="diCenzo G.C."/>
        </authorList>
    </citation>
    <scope>NUCLEOTIDE SEQUENCE</scope>
    <source>
        <strain evidence="5">QUZm001</strain>
    </source>
</reference>
<gene>
    <name evidence="5" type="ORF">Zmor_027563</name>
</gene>
<dbReference type="PANTHER" id="PTHR24373">
    <property type="entry name" value="SLIT RELATED LEUCINE-RICH REPEAT NEURONAL PROTEIN"/>
    <property type="match status" value="1"/>
</dbReference>
<dbReference type="AlphaFoldDB" id="A0AA38HNX9"/>
<keyword evidence="6" id="KW-1185">Reference proteome</keyword>
<evidence type="ECO:0000256" key="4">
    <source>
        <dbReference type="SAM" id="SignalP"/>
    </source>
</evidence>
<feature type="chain" id="PRO_5041374310" evidence="4">
    <location>
        <begin position="22"/>
        <end position="284"/>
    </location>
</feature>
<dbReference type="InterPro" id="IPR032675">
    <property type="entry name" value="LRR_dom_sf"/>
</dbReference>
<dbReference type="EMBL" id="JALNTZ010000009">
    <property type="protein sequence ID" value="KAJ3641035.1"/>
    <property type="molecule type" value="Genomic_DNA"/>
</dbReference>
<protein>
    <submittedName>
        <fullName evidence="5">Uncharacterized protein</fullName>
    </submittedName>
</protein>
<keyword evidence="1" id="KW-0433">Leucine-rich repeat</keyword>
<comment type="caution">
    <text evidence="5">The sequence shown here is derived from an EMBL/GenBank/DDBJ whole genome shotgun (WGS) entry which is preliminary data.</text>
</comment>
<dbReference type="GO" id="GO:0031012">
    <property type="term" value="C:extracellular matrix"/>
    <property type="evidence" value="ECO:0007669"/>
    <property type="project" value="TreeGrafter"/>
</dbReference>
<dbReference type="InterPro" id="IPR003591">
    <property type="entry name" value="Leu-rich_rpt_typical-subtyp"/>
</dbReference>
<dbReference type="InterPro" id="IPR001611">
    <property type="entry name" value="Leu-rich_rpt"/>
</dbReference>
<dbReference type="InterPro" id="IPR050328">
    <property type="entry name" value="Dev_Immune_Receptor"/>
</dbReference>
<dbReference type="Pfam" id="PF13855">
    <property type="entry name" value="LRR_8"/>
    <property type="match status" value="2"/>
</dbReference>
<evidence type="ECO:0000313" key="6">
    <source>
        <dbReference type="Proteomes" id="UP001168821"/>
    </source>
</evidence>
<evidence type="ECO:0000313" key="5">
    <source>
        <dbReference type="EMBL" id="KAJ3641035.1"/>
    </source>
</evidence>
<dbReference type="GO" id="GO:0005615">
    <property type="term" value="C:extracellular space"/>
    <property type="evidence" value="ECO:0007669"/>
    <property type="project" value="TreeGrafter"/>
</dbReference>
<keyword evidence="3" id="KW-0677">Repeat</keyword>
<feature type="signal peptide" evidence="4">
    <location>
        <begin position="1"/>
        <end position="21"/>
    </location>
</feature>
<dbReference type="SUPFAM" id="SSF52058">
    <property type="entry name" value="L domain-like"/>
    <property type="match status" value="1"/>
</dbReference>
<dbReference type="Proteomes" id="UP001168821">
    <property type="component" value="Unassembled WGS sequence"/>
</dbReference>
<name>A0AA38HNX9_9CUCU</name>
<proteinExistence type="predicted"/>
<dbReference type="SMART" id="SM00369">
    <property type="entry name" value="LRR_TYP"/>
    <property type="match status" value="5"/>
</dbReference>
<dbReference type="Gene3D" id="3.80.10.10">
    <property type="entry name" value="Ribonuclease Inhibitor"/>
    <property type="match status" value="1"/>
</dbReference>
<keyword evidence="2 4" id="KW-0732">Signal</keyword>
<dbReference type="PANTHER" id="PTHR24373:SF398">
    <property type="entry name" value="LEUCINE-RICH REPEAT-CONTAINING G-PROTEIN COUPLED RECEPTOR 6"/>
    <property type="match status" value="1"/>
</dbReference>
<evidence type="ECO:0000256" key="2">
    <source>
        <dbReference type="ARBA" id="ARBA00022729"/>
    </source>
</evidence>
<evidence type="ECO:0000256" key="3">
    <source>
        <dbReference type="ARBA" id="ARBA00022737"/>
    </source>
</evidence>
<accession>A0AA38HNX9</accession>